<name>A0A921RXT4_SORBI</name>
<dbReference type="Proteomes" id="UP000807115">
    <property type="component" value="Chromosome 1"/>
</dbReference>
<dbReference type="OrthoDB" id="694604at2759"/>
<sequence length="372" mass="38276">MEAAPSAKPRREPPPIPPNYVSLKHLQELRLKEKEEEEKRRREEEEEAAAAKRAAALKAEEAALAAAVKREAALKAETKGRAVSREASFCGVKERHRGGQRQWVAVGYLTPATTPRPTPTCGEVAAREKEWIVGGNRGKKGPDDVADNATHPHGGCKSPGKGKGKGKGKKKASSFYPGILAEEAAPAASNGGKPENKSEIKAMGKASVAPLDPAKSAVASSLGHLTCKGKKGAGGRSAETRPGDAPAKTAGPSPPRGVKSGNTGKPKPAAPRLADAAGTGSDSPVGKEAAPAQAPPTSKSGSGGPLRKIVEAKPEGLDEGQRRQPARFGRRSAEPWRGRCNGAAEPHVRVWVPKAAAAAAAAAGSSAGNGDK</sequence>
<proteinExistence type="predicted"/>
<feature type="compositionally biased region" description="Basic residues" evidence="1">
    <location>
        <begin position="160"/>
        <end position="172"/>
    </location>
</feature>
<dbReference type="KEGG" id="sbi:8062960"/>
<organism evidence="2 3">
    <name type="scientific">Sorghum bicolor</name>
    <name type="common">Sorghum</name>
    <name type="synonym">Sorghum vulgare</name>
    <dbReference type="NCBI Taxonomy" id="4558"/>
    <lineage>
        <taxon>Eukaryota</taxon>
        <taxon>Viridiplantae</taxon>
        <taxon>Streptophyta</taxon>
        <taxon>Embryophyta</taxon>
        <taxon>Tracheophyta</taxon>
        <taxon>Spermatophyta</taxon>
        <taxon>Magnoliopsida</taxon>
        <taxon>Liliopsida</taxon>
        <taxon>Poales</taxon>
        <taxon>Poaceae</taxon>
        <taxon>PACMAD clade</taxon>
        <taxon>Panicoideae</taxon>
        <taxon>Andropogonodae</taxon>
        <taxon>Andropogoneae</taxon>
        <taxon>Sorghinae</taxon>
        <taxon>Sorghum</taxon>
    </lineage>
</organism>
<feature type="compositionally biased region" description="Basic and acidic residues" evidence="1">
    <location>
        <begin position="25"/>
        <end position="43"/>
    </location>
</feature>
<dbReference type="EMBL" id="CM027680">
    <property type="protein sequence ID" value="KAG0548071.1"/>
    <property type="molecule type" value="Genomic_DNA"/>
</dbReference>
<dbReference type="Gramene" id="EER91049">
    <property type="protein sequence ID" value="EER91049"/>
    <property type="gene ID" value="SORBI_3001G129500"/>
</dbReference>
<evidence type="ECO:0000313" key="2">
    <source>
        <dbReference type="EMBL" id="KAG0548071.1"/>
    </source>
</evidence>
<accession>A0A921RXT4</accession>
<protein>
    <submittedName>
        <fullName evidence="2">Uncharacterized protein</fullName>
    </submittedName>
</protein>
<evidence type="ECO:0000256" key="1">
    <source>
        <dbReference type="SAM" id="MobiDB-lite"/>
    </source>
</evidence>
<feature type="region of interest" description="Disordered" evidence="1">
    <location>
        <begin position="129"/>
        <end position="340"/>
    </location>
</feature>
<gene>
    <name evidence="2" type="ORF">BDA96_01G135000</name>
</gene>
<reference evidence="2" key="2">
    <citation type="submission" date="2020-10" db="EMBL/GenBank/DDBJ databases">
        <authorList>
            <person name="Cooper E.A."/>
            <person name="Brenton Z.W."/>
            <person name="Flinn B.S."/>
            <person name="Jenkins J."/>
            <person name="Shu S."/>
            <person name="Flowers D."/>
            <person name="Luo F."/>
            <person name="Wang Y."/>
            <person name="Xia P."/>
            <person name="Barry K."/>
            <person name="Daum C."/>
            <person name="Lipzen A."/>
            <person name="Yoshinaga Y."/>
            <person name="Schmutz J."/>
            <person name="Saski C."/>
            <person name="Vermerris W."/>
            <person name="Kresovich S."/>
        </authorList>
    </citation>
    <scope>NUCLEOTIDE SEQUENCE</scope>
</reference>
<feature type="compositionally biased region" description="Basic and acidic residues" evidence="1">
    <location>
        <begin position="308"/>
        <end position="322"/>
    </location>
</feature>
<dbReference type="AlphaFoldDB" id="A0A921RXT4"/>
<evidence type="ECO:0000313" key="3">
    <source>
        <dbReference type="Proteomes" id="UP000807115"/>
    </source>
</evidence>
<reference evidence="2" key="1">
    <citation type="journal article" date="2019" name="BMC Genomics">
        <title>A new reference genome for Sorghum bicolor reveals high levels of sequence similarity between sweet and grain genotypes: implications for the genetics of sugar metabolism.</title>
        <authorList>
            <person name="Cooper E.A."/>
            <person name="Brenton Z.W."/>
            <person name="Flinn B.S."/>
            <person name="Jenkins J."/>
            <person name="Shu S."/>
            <person name="Flowers D."/>
            <person name="Luo F."/>
            <person name="Wang Y."/>
            <person name="Xia P."/>
            <person name="Barry K."/>
            <person name="Daum C."/>
            <person name="Lipzen A."/>
            <person name="Yoshinaga Y."/>
            <person name="Schmutz J."/>
            <person name="Saski C."/>
            <person name="Vermerris W."/>
            <person name="Kresovich S."/>
        </authorList>
    </citation>
    <scope>NUCLEOTIDE SEQUENCE</scope>
</reference>
<comment type="caution">
    <text evidence="2">The sequence shown here is derived from an EMBL/GenBank/DDBJ whole genome shotgun (WGS) entry which is preliminary data.</text>
</comment>
<feature type="region of interest" description="Disordered" evidence="1">
    <location>
        <begin position="1"/>
        <end position="52"/>
    </location>
</feature>